<reference evidence="17" key="2">
    <citation type="submission" date="2019-03" db="EMBL/GenBank/DDBJ databases">
        <authorList>
            <person name="Yan Y.-Q."/>
            <person name="Du Z.-J."/>
        </authorList>
    </citation>
    <scope>NUCLEOTIDE SEQUENCE</scope>
    <source>
        <strain evidence="17">PP-F2FG21</strain>
    </source>
</reference>
<protein>
    <submittedName>
        <fullName evidence="16">Iron complex outermembrane receptor protein</fullName>
    </submittedName>
    <submittedName>
        <fullName evidence="17">TonB-dependent receptor</fullName>
    </submittedName>
</protein>
<dbReference type="EMBL" id="SNQG01000001">
    <property type="protein sequence ID" value="TEW68940.1"/>
    <property type="molecule type" value="Genomic_DNA"/>
</dbReference>
<dbReference type="SUPFAM" id="SSF49464">
    <property type="entry name" value="Carboxypeptidase regulatory domain-like"/>
    <property type="match status" value="1"/>
</dbReference>
<dbReference type="InterPro" id="IPR039426">
    <property type="entry name" value="TonB-dep_rcpt-like"/>
</dbReference>
<comment type="caution">
    <text evidence="17">The sequence shown here is derived from an EMBL/GenBank/DDBJ whole genome shotgun (WGS) entry which is preliminary data.</text>
</comment>
<gene>
    <name evidence="17" type="ORF">E2R65_01895</name>
    <name evidence="16" type="ORF">GGR35_000622</name>
</gene>
<evidence type="ECO:0000256" key="5">
    <source>
        <dbReference type="ARBA" id="ARBA00022692"/>
    </source>
</evidence>
<dbReference type="InterPro" id="IPR012910">
    <property type="entry name" value="Plug_dom"/>
</dbReference>
<reference evidence="16 19" key="3">
    <citation type="submission" date="2020-08" db="EMBL/GenBank/DDBJ databases">
        <title>Genomic Encyclopedia of Type Strains, Phase IV (KMG-IV): sequencing the most valuable type-strain genomes for metagenomic binning, comparative biology and taxonomic classification.</title>
        <authorList>
            <person name="Goeker M."/>
        </authorList>
    </citation>
    <scope>NUCLEOTIDE SEQUENCE [LARGE SCALE GENOMIC DNA]</scope>
    <source>
        <strain evidence="16 19">DSM 100995</strain>
    </source>
</reference>
<keyword evidence="2 11" id="KW-0813">Transport</keyword>
<evidence type="ECO:0000256" key="1">
    <source>
        <dbReference type="ARBA" id="ARBA00004571"/>
    </source>
</evidence>
<dbReference type="InterPro" id="IPR008969">
    <property type="entry name" value="CarboxyPept-like_regulatory"/>
</dbReference>
<reference evidence="17 18" key="1">
    <citation type="journal article" date="2016" name="Int. J. Syst. Evol. Microbiol.">
        <title>Proposal of Mucilaginibacter phyllosphaerae sp. nov. isolated from the phyllosphere of Galium album.</title>
        <authorList>
            <person name="Aydogan E.L."/>
            <person name="Busse H.J."/>
            <person name="Moser G."/>
            <person name="Muller C."/>
            <person name="Kampfer P."/>
            <person name="Glaeser S.P."/>
        </authorList>
    </citation>
    <scope>NUCLEOTIDE SEQUENCE [LARGE SCALE GENOMIC DNA]</scope>
    <source>
        <strain evidence="17 18">PP-F2FG21</strain>
    </source>
</reference>
<sequence length="793" mass="86927">MILCSRIRFKKLLGLVLMLCISASVFAQSRSRLSGTVKNAAQQPVPGANASLLNTGYATSANLQGDFVFYNVPAGTYVLHVTGLGYAAVNQNITVKGNGSVSIYLTETNKRLDEVVVTAQKREEDAAQVPFSITVLSAKQVQDYNIRNLKDITAIVPNLYSANPGDNRNVTGIRGIATTSYDPAVATYIDGVNQFGLDTYIPQLFDVDRIEVLRGPQGTLYGRNAMGGVINVLTKQPANTLTGFAEASYGSYGQQRYSLGIRVPLVKNKLFLGAAGLYDGFNGFYTNLFNNSKLDKQHSFTGNYYLKYLASQSFALTLNIKNYANRNYGPFALSGSPADALSIPFKVNQNATTKMVDNIFNASLSANYTGRNFNFISSSTYQQNYRYYTTPIDGDFSPLDAVSVINNYGPKFNQVKVGTQEFRFAAPASAANWKWTAGVYGFYRYSPSKVGTHFGADAAAVGSPITDFTSINTNTERNYGAAVFGQIVYVITPQWDITAGLRYDYEHKKATVKGEFQPDGADAITTQADTSSTANFKAITPKLSLAYHISPNNNLYVTYSRGFRAGGISQLGSDPSQPPLFSYKPEYSNSYEAGSKNTLFNNRLTLNLSLFYVRVNNAQVPTLILPAAIVVTKNAGRLNSYGAEAELAASLFKGLNLFYNFGYTHARYGNLQVPNQGSILNLNGNRQVYTPDVTSMLAAQYGYLLGNNTHTKLIARGEWRYLGKQYYDLANNIGQGAYSTFNARLGLSTTRFDAFVWGSNLADKRYIDYAYDFGASHLGNPRMYGITVRANIL</sequence>
<keyword evidence="5 11" id="KW-0812">Transmembrane</keyword>
<organism evidence="17 18">
    <name type="scientific">Mucilaginibacter phyllosphaerae</name>
    <dbReference type="NCBI Taxonomy" id="1812349"/>
    <lineage>
        <taxon>Bacteria</taxon>
        <taxon>Pseudomonadati</taxon>
        <taxon>Bacteroidota</taxon>
        <taxon>Sphingobacteriia</taxon>
        <taxon>Sphingobacteriales</taxon>
        <taxon>Sphingobacteriaceae</taxon>
        <taxon>Mucilaginibacter</taxon>
    </lineage>
</organism>
<dbReference type="GO" id="GO:0009279">
    <property type="term" value="C:cell outer membrane"/>
    <property type="evidence" value="ECO:0007669"/>
    <property type="project" value="UniProtKB-SubCell"/>
</dbReference>
<evidence type="ECO:0000256" key="10">
    <source>
        <dbReference type="ARBA" id="ARBA00023237"/>
    </source>
</evidence>
<keyword evidence="10 11" id="KW-0998">Cell outer membrane</keyword>
<proteinExistence type="inferred from homology"/>
<dbReference type="RefSeq" id="WP_134334779.1">
    <property type="nucleotide sequence ID" value="NZ_BMCZ01000001.1"/>
</dbReference>
<evidence type="ECO:0000313" key="17">
    <source>
        <dbReference type="EMBL" id="TEW68940.1"/>
    </source>
</evidence>
<evidence type="ECO:0000256" key="2">
    <source>
        <dbReference type="ARBA" id="ARBA00022448"/>
    </source>
</evidence>
<dbReference type="Pfam" id="PF13715">
    <property type="entry name" value="CarbopepD_reg_2"/>
    <property type="match status" value="1"/>
</dbReference>
<evidence type="ECO:0000256" key="9">
    <source>
        <dbReference type="ARBA" id="ARBA00023136"/>
    </source>
</evidence>
<keyword evidence="8 12" id="KW-0798">TonB box</keyword>
<keyword evidence="6" id="KW-0408">Iron</keyword>
<feature type="chain" id="PRO_5044616677" evidence="13">
    <location>
        <begin position="28"/>
        <end position="793"/>
    </location>
</feature>
<dbReference type="Pfam" id="PF00593">
    <property type="entry name" value="TonB_dep_Rec_b-barrel"/>
    <property type="match status" value="1"/>
</dbReference>
<keyword evidence="17" id="KW-0675">Receptor</keyword>
<dbReference type="AlphaFoldDB" id="A0A4Y8AIP7"/>
<keyword evidence="3 11" id="KW-1134">Transmembrane beta strand</keyword>
<keyword evidence="9 11" id="KW-0472">Membrane</keyword>
<feature type="domain" description="TonB-dependent receptor-like beta-barrel" evidence="14">
    <location>
        <begin position="341"/>
        <end position="761"/>
    </location>
</feature>
<dbReference type="Proteomes" id="UP000297248">
    <property type="component" value="Unassembled WGS sequence"/>
</dbReference>
<evidence type="ECO:0000256" key="13">
    <source>
        <dbReference type="SAM" id="SignalP"/>
    </source>
</evidence>
<dbReference type="Gene3D" id="2.60.40.1120">
    <property type="entry name" value="Carboxypeptidase-like, regulatory domain"/>
    <property type="match status" value="1"/>
</dbReference>
<keyword evidence="7" id="KW-0406">Ion transport</keyword>
<evidence type="ECO:0000256" key="11">
    <source>
        <dbReference type="PROSITE-ProRule" id="PRU01360"/>
    </source>
</evidence>
<evidence type="ECO:0000313" key="19">
    <source>
        <dbReference type="Proteomes" id="UP000583101"/>
    </source>
</evidence>
<keyword evidence="4" id="KW-0410">Iron transport</keyword>
<keyword evidence="13" id="KW-0732">Signal</keyword>
<keyword evidence="19" id="KW-1185">Reference proteome</keyword>
<evidence type="ECO:0000256" key="7">
    <source>
        <dbReference type="ARBA" id="ARBA00023065"/>
    </source>
</evidence>
<feature type="domain" description="TonB-dependent receptor plug" evidence="15">
    <location>
        <begin position="127"/>
        <end position="229"/>
    </location>
</feature>
<dbReference type="OrthoDB" id="9775095at2"/>
<dbReference type="Gene3D" id="2.40.170.20">
    <property type="entry name" value="TonB-dependent receptor, beta-barrel domain"/>
    <property type="match status" value="1"/>
</dbReference>
<dbReference type="PANTHER" id="PTHR32552">
    <property type="entry name" value="FERRICHROME IRON RECEPTOR-RELATED"/>
    <property type="match status" value="1"/>
</dbReference>
<dbReference type="PANTHER" id="PTHR32552:SF81">
    <property type="entry name" value="TONB-DEPENDENT OUTER MEMBRANE RECEPTOR"/>
    <property type="match status" value="1"/>
</dbReference>
<comment type="subcellular location">
    <subcellularLocation>
        <location evidence="1 11">Cell outer membrane</location>
        <topology evidence="1 11">Multi-pass membrane protein</topology>
    </subcellularLocation>
</comment>
<name>A0A4Y8AIP7_9SPHI</name>
<evidence type="ECO:0000256" key="8">
    <source>
        <dbReference type="ARBA" id="ARBA00023077"/>
    </source>
</evidence>
<evidence type="ECO:0000313" key="16">
    <source>
        <dbReference type="EMBL" id="MBB3968036.1"/>
    </source>
</evidence>
<dbReference type="Pfam" id="PF07715">
    <property type="entry name" value="Plug"/>
    <property type="match status" value="1"/>
</dbReference>
<dbReference type="EMBL" id="JACIEG010000001">
    <property type="protein sequence ID" value="MBB3968036.1"/>
    <property type="molecule type" value="Genomic_DNA"/>
</dbReference>
<dbReference type="PROSITE" id="PS52016">
    <property type="entry name" value="TONB_DEPENDENT_REC_3"/>
    <property type="match status" value="1"/>
</dbReference>
<evidence type="ECO:0000256" key="12">
    <source>
        <dbReference type="RuleBase" id="RU003357"/>
    </source>
</evidence>
<evidence type="ECO:0000313" key="18">
    <source>
        <dbReference type="Proteomes" id="UP000297248"/>
    </source>
</evidence>
<evidence type="ECO:0000256" key="3">
    <source>
        <dbReference type="ARBA" id="ARBA00022452"/>
    </source>
</evidence>
<accession>A0A4Y8AIP7</accession>
<evidence type="ECO:0000259" key="14">
    <source>
        <dbReference type="Pfam" id="PF00593"/>
    </source>
</evidence>
<evidence type="ECO:0000256" key="6">
    <source>
        <dbReference type="ARBA" id="ARBA00023004"/>
    </source>
</evidence>
<dbReference type="InterPro" id="IPR000531">
    <property type="entry name" value="Beta-barrel_TonB"/>
</dbReference>
<evidence type="ECO:0000259" key="15">
    <source>
        <dbReference type="Pfam" id="PF07715"/>
    </source>
</evidence>
<dbReference type="SUPFAM" id="SSF56935">
    <property type="entry name" value="Porins"/>
    <property type="match status" value="1"/>
</dbReference>
<feature type="signal peptide" evidence="13">
    <location>
        <begin position="1"/>
        <end position="27"/>
    </location>
</feature>
<dbReference type="Proteomes" id="UP000583101">
    <property type="component" value="Unassembled WGS sequence"/>
</dbReference>
<dbReference type="InterPro" id="IPR036942">
    <property type="entry name" value="Beta-barrel_TonB_sf"/>
</dbReference>
<dbReference type="GO" id="GO:0006826">
    <property type="term" value="P:iron ion transport"/>
    <property type="evidence" value="ECO:0007669"/>
    <property type="project" value="UniProtKB-KW"/>
</dbReference>
<comment type="similarity">
    <text evidence="11 12">Belongs to the TonB-dependent receptor family.</text>
</comment>
<evidence type="ECO:0000256" key="4">
    <source>
        <dbReference type="ARBA" id="ARBA00022496"/>
    </source>
</evidence>